<reference evidence="8" key="1">
    <citation type="submission" date="2021-04" db="EMBL/GenBank/DDBJ databases">
        <title>Luteolibacter sp. 32A isolated from the skin of an Anderson's salamander (Ambystoma andersonii).</title>
        <authorList>
            <person name="Spergser J."/>
            <person name="Busse H.-J."/>
        </authorList>
    </citation>
    <scope>NUCLEOTIDE SEQUENCE</scope>
    <source>
        <strain evidence="8">32A</strain>
    </source>
</reference>
<dbReference type="PANTHER" id="PTHR43133:SF8">
    <property type="entry name" value="RNA POLYMERASE SIGMA FACTOR HI_1459-RELATED"/>
    <property type="match status" value="1"/>
</dbReference>
<dbReference type="InterPro" id="IPR013324">
    <property type="entry name" value="RNA_pol_sigma_r3/r4-like"/>
</dbReference>
<evidence type="ECO:0000259" key="6">
    <source>
        <dbReference type="Pfam" id="PF04542"/>
    </source>
</evidence>
<dbReference type="Pfam" id="PF08281">
    <property type="entry name" value="Sigma70_r4_2"/>
    <property type="match status" value="1"/>
</dbReference>
<name>A0A975G8B5_9BACT</name>
<evidence type="ECO:0000256" key="5">
    <source>
        <dbReference type="ARBA" id="ARBA00023163"/>
    </source>
</evidence>
<dbReference type="Proteomes" id="UP000676169">
    <property type="component" value="Chromosome"/>
</dbReference>
<dbReference type="EMBL" id="CP073100">
    <property type="protein sequence ID" value="QUE50823.1"/>
    <property type="molecule type" value="Genomic_DNA"/>
</dbReference>
<dbReference type="RefSeq" id="WP_211630962.1">
    <property type="nucleotide sequence ID" value="NZ_CP073100.1"/>
</dbReference>
<dbReference type="InterPro" id="IPR013325">
    <property type="entry name" value="RNA_pol_sigma_r2"/>
</dbReference>
<feature type="domain" description="RNA polymerase sigma-70 region 2" evidence="6">
    <location>
        <begin position="36"/>
        <end position="99"/>
    </location>
</feature>
<dbReference type="Pfam" id="PF04542">
    <property type="entry name" value="Sigma70_r2"/>
    <property type="match status" value="1"/>
</dbReference>
<evidence type="ECO:0000313" key="9">
    <source>
        <dbReference type="Proteomes" id="UP000676169"/>
    </source>
</evidence>
<keyword evidence="9" id="KW-1185">Reference proteome</keyword>
<evidence type="ECO:0000313" key="8">
    <source>
        <dbReference type="EMBL" id="QUE50823.1"/>
    </source>
</evidence>
<evidence type="ECO:0000256" key="3">
    <source>
        <dbReference type="ARBA" id="ARBA00023082"/>
    </source>
</evidence>
<keyword evidence="4" id="KW-0238">DNA-binding</keyword>
<keyword evidence="2" id="KW-0805">Transcription regulation</keyword>
<keyword evidence="5" id="KW-0804">Transcription</keyword>
<dbReference type="GO" id="GO:0016987">
    <property type="term" value="F:sigma factor activity"/>
    <property type="evidence" value="ECO:0007669"/>
    <property type="project" value="UniProtKB-KW"/>
</dbReference>
<dbReference type="InterPro" id="IPR013249">
    <property type="entry name" value="RNA_pol_sigma70_r4_t2"/>
</dbReference>
<dbReference type="InterPro" id="IPR014284">
    <property type="entry name" value="RNA_pol_sigma-70_dom"/>
</dbReference>
<accession>A0A975G8B5</accession>
<evidence type="ECO:0000259" key="7">
    <source>
        <dbReference type="Pfam" id="PF08281"/>
    </source>
</evidence>
<dbReference type="GO" id="GO:0003677">
    <property type="term" value="F:DNA binding"/>
    <property type="evidence" value="ECO:0007669"/>
    <property type="project" value="UniProtKB-KW"/>
</dbReference>
<keyword evidence="3" id="KW-0731">Sigma factor</keyword>
<dbReference type="Gene3D" id="1.10.1740.10">
    <property type="match status" value="1"/>
</dbReference>
<dbReference type="InterPro" id="IPR007627">
    <property type="entry name" value="RNA_pol_sigma70_r2"/>
</dbReference>
<comment type="similarity">
    <text evidence="1">Belongs to the sigma-70 factor family. ECF subfamily.</text>
</comment>
<dbReference type="Gene3D" id="1.10.10.10">
    <property type="entry name" value="Winged helix-like DNA-binding domain superfamily/Winged helix DNA-binding domain"/>
    <property type="match status" value="1"/>
</dbReference>
<evidence type="ECO:0000256" key="2">
    <source>
        <dbReference type="ARBA" id="ARBA00023015"/>
    </source>
</evidence>
<organism evidence="8 9">
    <name type="scientific">Luteolibacter ambystomatis</name>
    <dbReference type="NCBI Taxonomy" id="2824561"/>
    <lineage>
        <taxon>Bacteria</taxon>
        <taxon>Pseudomonadati</taxon>
        <taxon>Verrucomicrobiota</taxon>
        <taxon>Verrucomicrobiia</taxon>
        <taxon>Verrucomicrobiales</taxon>
        <taxon>Verrucomicrobiaceae</taxon>
        <taxon>Luteolibacter</taxon>
    </lineage>
</organism>
<evidence type="ECO:0000256" key="4">
    <source>
        <dbReference type="ARBA" id="ARBA00023125"/>
    </source>
</evidence>
<evidence type="ECO:0000256" key="1">
    <source>
        <dbReference type="ARBA" id="ARBA00010641"/>
    </source>
</evidence>
<gene>
    <name evidence="8" type="ORF">KBB96_18430</name>
</gene>
<feature type="domain" description="RNA polymerase sigma factor 70 region 4 type 2" evidence="7">
    <location>
        <begin position="129"/>
        <end position="177"/>
    </location>
</feature>
<sequence length="193" mass="22024">MEIRISTTLMPVEAADEADAPPRLASGDKASFRQVFEAEETPLLRFAHGLTGVRETAEDLVQEAFLRLHQHWADVQQPRPWLYRCLRNLAINHLRQRNRETPLDDSHEWEGPTPTADRDLSRMEAVGTLRMIVSELDDDDRQLLELKYREELKYDQIAARTGLTAGNVGYKLHHLLKGLADSLRRMGVESAEG</sequence>
<dbReference type="GO" id="GO:0006352">
    <property type="term" value="P:DNA-templated transcription initiation"/>
    <property type="evidence" value="ECO:0007669"/>
    <property type="project" value="InterPro"/>
</dbReference>
<dbReference type="NCBIfam" id="TIGR02937">
    <property type="entry name" value="sigma70-ECF"/>
    <property type="match status" value="1"/>
</dbReference>
<dbReference type="KEGG" id="lamb:KBB96_18430"/>
<dbReference type="SUPFAM" id="SSF88659">
    <property type="entry name" value="Sigma3 and sigma4 domains of RNA polymerase sigma factors"/>
    <property type="match status" value="1"/>
</dbReference>
<proteinExistence type="inferred from homology"/>
<protein>
    <submittedName>
        <fullName evidence="8">RNA polymerase sigma factor</fullName>
    </submittedName>
</protein>
<dbReference type="InterPro" id="IPR036388">
    <property type="entry name" value="WH-like_DNA-bd_sf"/>
</dbReference>
<dbReference type="SUPFAM" id="SSF88946">
    <property type="entry name" value="Sigma2 domain of RNA polymerase sigma factors"/>
    <property type="match status" value="1"/>
</dbReference>
<dbReference type="PANTHER" id="PTHR43133">
    <property type="entry name" value="RNA POLYMERASE ECF-TYPE SIGMA FACTO"/>
    <property type="match status" value="1"/>
</dbReference>
<dbReference type="AlphaFoldDB" id="A0A975G8B5"/>
<dbReference type="InterPro" id="IPR039425">
    <property type="entry name" value="RNA_pol_sigma-70-like"/>
</dbReference>